<keyword evidence="8" id="KW-1133">Transmembrane helix</keyword>
<keyword evidence="3" id="KW-0964">Secreted</keyword>
<comment type="similarity">
    <text evidence="2">Belongs to the 'GDSL' lipolytic enzyme family.</text>
</comment>
<dbReference type="PANTHER" id="PTHR45650:SF4">
    <property type="entry name" value="GDSL-LIKE LIPASE_ACYLHYDROLASE FAMILY PROTEIN, EXPRESSED"/>
    <property type="match status" value="1"/>
</dbReference>
<dbReference type="InterPro" id="IPR051238">
    <property type="entry name" value="GDSL_esterase/lipase"/>
</dbReference>
<keyword evidence="10" id="KW-1185">Reference proteome</keyword>
<evidence type="ECO:0000313" key="10">
    <source>
        <dbReference type="Proteomes" id="UP000187203"/>
    </source>
</evidence>
<dbReference type="InterPro" id="IPR036514">
    <property type="entry name" value="SGNH_hydro_sf"/>
</dbReference>
<evidence type="ECO:0000313" key="9">
    <source>
        <dbReference type="EMBL" id="OMO65844.1"/>
    </source>
</evidence>
<dbReference type="GO" id="GO:0016042">
    <property type="term" value="P:lipid catabolic process"/>
    <property type="evidence" value="ECO:0007669"/>
    <property type="project" value="UniProtKB-KW"/>
</dbReference>
<reference evidence="10" key="1">
    <citation type="submission" date="2013-09" db="EMBL/GenBank/DDBJ databases">
        <title>Corchorus olitorius genome sequencing.</title>
        <authorList>
            <person name="Alam M."/>
            <person name="Haque M.S."/>
            <person name="Islam M.S."/>
            <person name="Emdad E.M."/>
            <person name="Islam M.M."/>
            <person name="Ahmed B."/>
            <person name="Halim A."/>
            <person name="Hossen Q.M.M."/>
            <person name="Hossain M.Z."/>
            <person name="Ahmed R."/>
            <person name="Khan M.M."/>
            <person name="Islam R."/>
            <person name="Rashid M.M."/>
            <person name="Khan S.A."/>
            <person name="Rahman M.S."/>
            <person name="Alam M."/>
            <person name="Yahiya A.S."/>
            <person name="Khan M.S."/>
            <person name="Azam M.S."/>
            <person name="Haque T."/>
            <person name="Lashkar M.Z.H."/>
            <person name="Akhand A.I."/>
            <person name="Morshed G."/>
            <person name="Roy S."/>
            <person name="Uddin K.S."/>
            <person name="Rabeya T."/>
            <person name="Hossain A.S."/>
            <person name="Chowdhury A."/>
            <person name="Snigdha A.R."/>
            <person name="Mortoza M.S."/>
            <person name="Matin S.A."/>
            <person name="Hoque S.M.E."/>
            <person name="Islam M.K."/>
            <person name="Roy D.K."/>
            <person name="Haider R."/>
            <person name="Moosa M.M."/>
            <person name="Elias S.M."/>
            <person name="Hasan A.M."/>
            <person name="Jahan S."/>
            <person name="Shafiuddin M."/>
            <person name="Mahmood N."/>
            <person name="Shommy N.S."/>
        </authorList>
    </citation>
    <scope>NUCLEOTIDE SEQUENCE [LARGE SCALE GENOMIC DNA]</scope>
    <source>
        <strain evidence="10">cv. O-4</strain>
    </source>
</reference>
<accession>A0A1R3H679</accession>
<evidence type="ECO:0000256" key="1">
    <source>
        <dbReference type="ARBA" id="ARBA00004613"/>
    </source>
</evidence>
<feature type="transmembrane region" description="Helical" evidence="8">
    <location>
        <begin position="12"/>
        <end position="38"/>
    </location>
</feature>
<dbReference type="OrthoDB" id="1600564at2759"/>
<sequence>MGTIFNRLKLIYTIYLIVGIYYSAGICSAQNVSAFFVFGDSLVDVGNSYYLYALAKAEYPDEEELGFKDYAPPFLDPNTTGDVILKGVNYATAASGILNSTGYLFGQHVGMGKQVDNFAKTRQEIISKIGEASAKQLLRQALYIVGIGSDDIAGRLISPSNGFENEDTACCGGPLGRHGGFPFGCGSFGPICEDRTKSVFWDQFHPTEAFNLIAAKRLLDGGLNYASPMNLRQLANSH</sequence>
<keyword evidence="5" id="KW-0378">Hydrolase</keyword>
<dbReference type="Pfam" id="PF00657">
    <property type="entry name" value="Lipase_GDSL"/>
    <property type="match status" value="1"/>
</dbReference>
<dbReference type="InterPro" id="IPR001087">
    <property type="entry name" value="GDSL"/>
</dbReference>
<evidence type="ECO:0000256" key="8">
    <source>
        <dbReference type="SAM" id="Phobius"/>
    </source>
</evidence>
<dbReference type="AlphaFoldDB" id="A0A1R3H679"/>
<keyword evidence="7" id="KW-0443">Lipid metabolism</keyword>
<proteinExistence type="inferred from homology"/>
<gene>
    <name evidence="9" type="ORF">COLO4_30971</name>
</gene>
<comment type="subcellular location">
    <subcellularLocation>
        <location evidence="1">Secreted</location>
    </subcellularLocation>
</comment>
<evidence type="ECO:0000256" key="5">
    <source>
        <dbReference type="ARBA" id="ARBA00022801"/>
    </source>
</evidence>
<evidence type="ECO:0000256" key="2">
    <source>
        <dbReference type="ARBA" id="ARBA00008668"/>
    </source>
</evidence>
<evidence type="ECO:0000256" key="7">
    <source>
        <dbReference type="ARBA" id="ARBA00023098"/>
    </source>
</evidence>
<keyword evidence="8" id="KW-0472">Membrane</keyword>
<comment type="caution">
    <text evidence="9">The sequence shown here is derived from an EMBL/GenBank/DDBJ whole genome shotgun (WGS) entry which is preliminary data.</text>
</comment>
<dbReference type="Proteomes" id="UP000187203">
    <property type="component" value="Unassembled WGS sequence"/>
</dbReference>
<dbReference type="GO" id="GO:0016788">
    <property type="term" value="F:hydrolase activity, acting on ester bonds"/>
    <property type="evidence" value="ECO:0007669"/>
    <property type="project" value="InterPro"/>
</dbReference>
<dbReference type="GO" id="GO:0005576">
    <property type="term" value="C:extracellular region"/>
    <property type="evidence" value="ECO:0007669"/>
    <property type="project" value="UniProtKB-SubCell"/>
</dbReference>
<dbReference type="EMBL" id="AWUE01020805">
    <property type="protein sequence ID" value="OMO65844.1"/>
    <property type="molecule type" value="Genomic_DNA"/>
</dbReference>
<evidence type="ECO:0000256" key="6">
    <source>
        <dbReference type="ARBA" id="ARBA00022963"/>
    </source>
</evidence>
<dbReference type="PANTHER" id="PTHR45650">
    <property type="entry name" value="GDSL-LIKE LIPASE/ACYLHYDROLASE-RELATED"/>
    <property type="match status" value="1"/>
</dbReference>
<organism evidence="9 10">
    <name type="scientific">Corchorus olitorius</name>
    <dbReference type="NCBI Taxonomy" id="93759"/>
    <lineage>
        <taxon>Eukaryota</taxon>
        <taxon>Viridiplantae</taxon>
        <taxon>Streptophyta</taxon>
        <taxon>Embryophyta</taxon>
        <taxon>Tracheophyta</taxon>
        <taxon>Spermatophyta</taxon>
        <taxon>Magnoliopsida</taxon>
        <taxon>eudicotyledons</taxon>
        <taxon>Gunneridae</taxon>
        <taxon>Pentapetalae</taxon>
        <taxon>rosids</taxon>
        <taxon>malvids</taxon>
        <taxon>Malvales</taxon>
        <taxon>Malvaceae</taxon>
        <taxon>Grewioideae</taxon>
        <taxon>Apeibeae</taxon>
        <taxon>Corchorus</taxon>
    </lineage>
</organism>
<dbReference type="STRING" id="93759.A0A1R3H679"/>
<keyword evidence="4" id="KW-0732">Signal</keyword>
<evidence type="ECO:0000256" key="3">
    <source>
        <dbReference type="ARBA" id="ARBA00022525"/>
    </source>
</evidence>
<dbReference type="Gene3D" id="3.40.50.1110">
    <property type="entry name" value="SGNH hydrolase"/>
    <property type="match status" value="2"/>
</dbReference>
<protein>
    <recommendedName>
        <fullName evidence="11">Lipase, GDSL</fullName>
    </recommendedName>
</protein>
<name>A0A1R3H679_9ROSI</name>
<evidence type="ECO:0008006" key="11">
    <source>
        <dbReference type="Google" id="ProtNLM"/>
    </source>
</evidence>
<keyword evidence="6" id="KW-0442">Lipid degradation</keyword>
<keyword evidence="8" id="KW-0812">Transmembrane</keyword>
<evidence type="ECO:0000256" key="4">
    <source>
        <dbReference type="ARBA" id="ARBA00022729"/>
    </source>
</evidence>